<gene>
    <name evidence="1" type="ORF">JK636_06710</name>
</gene>
<proteinExistence type="predicted"/>
<protein>
    <submittedName>
        <fullName evidence="1">MBL fold metallo-hydrolase</fullName>
    </submittedName>
</protein>
<dbReference type="PANTHER" id="PTHR42967:SF1">
    <property type="entry name" value="MBL FOLD METALLO-HYDROLASE"/>
    <property type="match status" value="1"/>
</dbReference>
<reference evidence="1 2" key="1">
    <citation type="submission" date="2021-01" db="EMBL/GenBank/DDBJ databases">
        <title>Genome public.</title>
        <authorList>
            <person name="Liu C."/>
            <person name="Sun Q."/>
        </authorList>
    </citation>
    <scope>NUCLEOTIDE SEQUENCE [LARGE SCALE GENOMIC DNA]</scope>
    <source>
        <strain evidence="1 2">YIM B02515</strain>
    </source>
</reference>
<comment type="caution">
    <text evidence="1">The sequence shown here is derived from an EMBL/GenBank/DDBJ whole genome shotgun (WGS) entry which is preliminary data.</text>
</comment>
<organism evidence="1 2">
    <name type="scientific">Clostridium rhizosphaerae</name>
    <dbReference type="NCBI Taxonomy" id="2803861"/>
    <lineage>
        <taxon>Bacteria</taxon>
        <taxon>Bacillati</taxon>
        <taxon>Bacillota</taxon>
        <taxon>Clostridia</taxon>
        <taxon>Eubacteriales</taxon>
        <taxon>Clostridiaceae</taxon>
        <taxon>Clostridium</taxon>
    </lineage>
</organism>
<evidence type="ECO:0000313" key="1">
    <source>
        <dbReference type="EMBL" id="MBL4935448.1"/>
    </source>
</evidence>
<dbReference type="PANTHER" id="PTHR42967">
    <property type="entry name" value="METAL DEPENDENT HYDROLASE"/>
    <property type="match status" value="1"/>
</dbReference>
<dbReference type="Pfam" id="PF13483">
    <property type="entry name" value="Lactamase_B_3"/>
    <property type="match status" value="1"/>
</dbReference>
<dbReference type="EMBL" id="JAESWC010000002">
    <property type="protein sequence ID" value="MBL4935448.1"/>
    <property type="molecule type" value="Genomic_DNA"/>
</dbReference>
<dbReference type="Gene3D" id="3.60.15.10">
    <property type="entry name" value="Ribonuclease Z/Hydroxyacylglutathione hydrolase-like"/>
    <property type="match status" value="1"/>
</dbReference>
<dbReference type="SUPFAM" id="SSF56281">
    <property type="entry name" value="Metallo-hydrolase/oxidoreductase"/>
    <property type="match status" value="1"/>
</dbReference>
<sequence>MREVKVKINYLYNSAFKLETENHVLIFDYFLQTSDTKNKNASDGIIGREDLTGNKPIYVFASHSHPDHYNESILKWKEVNPNIKYILSSDINIKNKTADMYTISVDESISLDKVDIKAFGSTDLGVSFLIKLDDITLFHAGDLNWWHWYDESDEDNRKQEENFKKEIEKLRNENIHIAFFPVDSRLKESYALGADYFIYNLKPQVFIPMHFREDYNITKEFSEKYKEKHTNILKISKKGQEFNQLIQL</sequence>
<accession>A0ABS1T7X6</accession>
<dbReference type="Proteomes" id="UP000632377">
    <property type="component" value="Unassembled WGS sequence"/>
</dbReference>
<name>A0ABS1T7X6_9CLOT</name>
<keyword evidence="2" id="KW-1185">Reference proteome</keyword>
<dbReference type="InterPro" id="IPR036866">
    <property type="entry name" value="RibonucZ/Hydroxyglut_hydro"/>
</dbReference>
<dbReference type="RefSeq" id="WP_202748057.1">
    <property type="nucleotide sequence ID" value="NZ_JAESWC010000002.1"/>
</dbReference>
<evidence type="ECO:0000313" key="2">
    <source>
        <dbReference type="Proteomes" id="UP000632377"/>
    </source>
</evidence>